<evidence type="ECO:0000313" key="3">
    <source>
        <dbReference type="EMBL" id="ARF58643.1"/>
    </source>
</evidence>
<feature type="domain" description="wHTH-Hsp90 Na associated" evidence="2">
    <location>
        <begin position="1043"/>
        <end position="1077"/>
    </location>
</feature>
<dbReference type="Proteomes" id="UP000192726">
    <property type="component" value="Chromosome"/>
</dbReference>
<dbReference type="InterPro" id="IPR056506">
    <property type="entry name" value="iHD-CE"/>
</dbReference>
<organism evidence="3 4">
    <name type="scientific">Streptomyces gilvosporeus</name>
    <dbReference type="NCBI Taxonomy" id="553510"/>
    <lineage>
        <taxon>Bacteria</taxon>
        <taxon>Bacillati</taxon>
        <taxon>Actinomycetota</taxon>
        <taxon>Actinomycetes</taxon>
        <taxon>Kitasatosporales</taxon>
        <taxon>Streptomycetaceae</taxon>
        <taxon>Streptomyces</taxon>
    </lineage>
</organism>
<keyword evidence="4" id="KW-1185">Reference proteome</keyword>
<name>A0A1V0U0E0_9ACTN</name>
<dbReference type="InterPro" id="IPR020575">
    <property type="entry name" value="Hsp90_N"/>
</dbReference>
<dbReference type="SUPFAM" id="SSF55874">
    <property type="entry name" value="ATPase domain of HSP90 chaperone/DNA topoisomerase II/histidine kinase"/>
    <property type="match status" value="1"/>
</dbReference>
<evidence type="ECO:0000313" key="4">
    <source>
        <dbReference type="Proteomes" id="UP000192726"/>
    </source>
</evidence>
<feature type="domain" description="wHTH-Hsp90 Na associated" evidence="2">
    <location>
        <begin position="905"/>
        <end position="961"/>
    </location>
</feature>
<dbReference type="RefSeq" id="WP_083108837.1">
    <property type="nucleotide sequence ID" value="NZ_CP020569.1"/>
</dbReference>
<dbReference type="AlphaFoldDB" id="A0A1V0U0E0"/>
<evidence type="ECO:0000259" key="1">
    <source>
        <dbReference type="Pfam" id="PF24401"/>
    </source>
</evidence>
<reference evidence="3 4" key="1">
    <citation type="submission" date="2017-04" db="EMBL/GenBank/DDBJ databases">
        <title>Complete Genome Sequence of Streptomyces gilvosporeus F607, a Capable Producer of Natamycin.</title>
        <authorList>
            <person name="Zong G."/>
            <person name="Zhong C."/>
            <person name="Fu J."/>
            <person name="Qin R."/>
            <person name="Cao G."/>
        </authorList>
    </citation>
    <scope>NUCLEOTIDE SEQUENCE [LARGE SCALE GENOMIC DNA]</scope>
    <source>
        <strain evidence="3 4">F607</strain>
    </source>
</reference>
<accession>A0A1V0U0E0</accession>
<proteinExistence type="predicted"/>
<dbReference type="InterPro" id="IPR036890">
    <property type="entry name" value="HATPase_C_sf"/>
</dbReference>
<gene>
    <name evidence="3" type="ORF">B1H19_34630</name>
</gene>
<feature type="domain" description="iHD-CE" evidence="1">
    <location>
        <begin position="37"/>
        <end position="374"/>
    </location>
</feature>
<dbReference type="PRINTS" id="PR00775">
    <property type="entry name" value="HEATSHOCK90"/>
</dbReference>
<sequence length="1228" mass="134310">MSGGTVAGPVVQAQHIGHLSIHQTAPPASPSPADDPWARLAADSPVWDHVPQGRDTAPFRRCVAAAAARLAQPRDVAERLLAADPWQDPGLPARFLDRIEWLLGEPGRGPALDLYPAEAALLVLTPFLYRLHTLRRAVRAAVDPPAPEADEARASFETYAEEHALLRKRALLRPEAAAPIHWWLRHRWLAQRTDFGDPEAVRELLALVPEAARALGDALDPLRVSRLLHGLRRGPGVCNPEYLDLLPADDRVVGGPRHQRIRDRRLCLLLALAYGTSVEMTALPDIVAEHLGVPQPVDPAQLRRTLDESGWGGSPDLPVLRAQCHHEAVIEALRAYTVRADDLLHAVHRTVHDRVTEPLPPLPTRLSADGVAPAAGVLKGWAGFRLDEHRVRDLLMGVQLYKDPELALRELYQNALDACRHRRARTAYLDRTEPAAYAYEGRIAFAQGVDDDGREYVECRDNGIGMGDAELRGVFSHAGARFAEQPDFKLEQADWRRLDPPVPFFPNSRFGIGVLSYFMLADEIRVRTCRMGRDGTPGPLLEVSVFGPGHLFRIVERAPRGEEPGTRVRLYLRDTDERATGWSCVDALERVLGIAEFPTVARHGRRMSVWPAGELKPREGAAEERFGLNAHHRTARWRQAPDGVQVVWCERGGGVLVDGLVVHPAVRRGVLSQTGTGLTGAVVNLSGAFAPERLSADRTEILDDVSETIREVLAEAARDLVATEQQLPTFDWISTMAEHSVQLADTVAAATAAAGRRLTADGRDFDTARTGCLPGDPFFLEAGPLRVERYPKWTKVDGAPYDHVLLWRILAHRPNPVFDTLAAFHPALRAVDAVLPALPSDQLLLAHRRPGQRHWTWIHHAGGMQQTALEQAAARLGPEAVRRRAAVLGLPLTPSPAAAPAHARADRPDVLLLRDLRDPGPGLRQWLDPEEPVPPGHLAQAACALGIPLPEVAAVLRRYGFEARSGPLPDAPDEAALTLLSADANGCWPWLSPAEPVPAGHVLSAARKLHLAPGEVLERLTRYGFRPPDPFPADACDADRPLLPWRTQPVTYERLFHAARTTGRSLEEVLTRLRAYGIEVPLRLPQPRTALDDELLSPDGPCAGWRVSPAEVLPFARAVVAAQDVRATPEDIAARLASYGIRISGDRLPDGLSYGRARTLLSFYGSWHSGTPVTLQALLPLTADMDASLAQVISWLTALGIRVADVGETLRTALARVPLLDAAGATLE</sequence>
<dbReference type="STRING" id="553510.B1H19_34630"/>
<evidence type="ECO:0000259" key="2">
    <source>
        <dbReference type="Pfam" id="PF24410"/>
    </source>
</evidence>
<feature type="domain" description="wHTH-Hsp90 Na associated" evidence="2">
    <location>
        <begin position="972"/>
        <end position="1025"/>
    </location>
</feature>
<dbReference type="EMBL" id="CP020569">
    <property type="protein sequence ID" value="ARF58643.1"/>
    <property type="molecule type" value="Genomic_DNA"/>
</dbReference>
<protein>
    <submittedName>
        <fullName evidence="3">Uncharacterized protein</fullName>
    </submittedName>
</protein>
<dbReference type="Pfam" id="PF24410">
    <property type="entry name" value="wHTH-HSP90_Na-assoc"/>
    <property type="match status" value="3"/>
</dbReference>
<dbReference type="KEGG" id="sgv:B1H19_34630"/>
<dbReference type="Pfam" id="PF24401">
    <property type="entry name" value="iHD-CE"/>
    <property type="match status" value="1"/>
</dbReference>
<dbReference type="Gene3D" id="3.30.565.10">
    <property type="entry name" value="Histidine kinase-like ATPase, C-terminal domain"/>
    <property type="match status" value="1"/>
</dbReference>
<dbReference type="InterPro" id="IPR056507">
    <property type="entry name" value="wHTH-HSP90_Na-assoc"/>
</dbReference>